<name>G7YDC5_CLOSI</name>
<organism evidence="2 3">
    <name type="scientific">Clonorchis sinensis</name>
    <name type="common">Chinese liver fluke</name>
    <dbReference type="NCBI Taxonomy" id="79923"/>
    <lineage>
        <taxon>Eukaryota</taxon>
        <taxon>Metazoa</taxon>
        <taxon>Spiralia</taxon>
        <taxon>Lophotrochozoa</taxon>
        <taxon>Platyhelminthes</taxon>
        <taxon>Trematoda</taxon>
        <taxon>Digenea</taxon>
        <taxon>Opisthorchiida</taxon>
        <taxon>Opisthorchiata</taxon>
        <taxon>Opisthorchiidae</taxon>
        <taxon>Clonorchis</taxon>
    </lineage>
</organism>
<evidence type="ECO:0000313" key="3">
    <source>
        <dbReference type="Proteomes" id="UP000008909"/>
    </source>
</evidence>
<protein>
    <submittedName>
        <fullName evidence="2">Uncharacterized protein</fullName>
    </submittedName>
</protein>
<gene>
    <name evidence="2" type="ORF">CLF_105310</name>
</gene>
<dbReference type="EMBL" id="DF143098">
    <property type="protein sequence ID" value="GAA50959.1"/>
    <property type="molecule type" value="Genomic_DNA"/>
</dbReference>
<evidence type="ECO:0000256" key="1">
    <source>
        <dbReference type="SAM" id="MobiDB-lite"/>
    </source>
</evidence>
<reference evidence="2" key="1">
    <citation type="journal article" date="2011" name="Genome Biol.">
        <title>The draft genome of the carcinogenic human liver fluke Clonorchis sinensis.</title>
        <authorList>
            <person name="Wang X."/>
            <person name="Chen W."/>
            <person name="Huang Y."/>
            <person name="Sun J."/>
            <person name="Men J."/>
            <person name="Liu H."/>
            <person name="Luo F."/>
            <person name="Guo L."/>
            <person name="Lv X."/>
            <person name="Deng C."/>
            <person name="Zhou C."/>
            <person name="Fan Y."/>
            <person name="Li X."/>
            <person name="Huang L."/>
            <person name="Hu Y."/>
            <person name="Liang C."/>
            <person name="Hu X."/>
            <person name="Xu J."/>
            <person name="Yu X."/>
        </authorList>
    </citation>
    <scope>NUCLEOTIDE SEQUENCE [LARGE SCALE GENOMIC DNA]</scope>
    <source>
        <strain evidence="2">Henan</strain>
    </source>
</reference>
<keyword evidence="3" id="KW-1185">Reference proteome</keyword>
<feature type="region of interest" description="Disordered" evidence="1">
    <location>
        <begin position="322"/>
        <end position="346"/>
    </location>
</feature>
<proteinExistence type="predicted"/>
<accession>G7YDC5</accession>
<reference key="2">
    <citation type="submission" date="2011-10" db="EMBL/GenBank/DDBJ databases">
        <title>The genome and transcriptome sequence of Clonorchis sinensis provide insights into the carcinogenic liver fluke.</title>
        <authorList>
            <person name="Wang X."/>
            <person name="Huang Y."/>
            <person name="Chen W."/>
            <person name="Liu H."/>
            <person name="Guo L."/>
            <person name="Chen Y."/>
            <person name="Luo F."/>
            <person name="Zhou W."/>
            <person name="Sun J."/>
            <person name="Mao Q."/>
            <person name="Liang P."/>
            <person name="Zhou C."/>
            <person name="Tian Y."/>
            <person name="Men J."/>
            <person name="Lv X."/>
            <person name="Huang L."/>
            <person name="Zhou J."/>
            <person name="Hu Y."/>
            <person name="Li R."/>
            <person name="Zhang F."/>
            <person name="Lei H."/>
            <person name="Li X."/>
            <person name="Hu X."/>
            <person name="Liang C."/>
            <person name="Xu J."/>
            <person name="Wu Z."/>
            <person name="Yu X."/>
        </authorList>
    </citation>
    <scope>NUCLEOTIDE SEQUENCE</scope>
    <source>
        <strain>Henan</strain>
    </source>
</reference>
<dbReference type="Proteomes" id="UP000008909">
    <property type="component" value="Unassembled WGS sequence"/>
</dbReference>
<dbReference type="AlphaFoldDB" id="G7YDC5"/>
<sequence>LCTQVSINLLRPCLIEKTTPTNKGGFERQGDTWCVLRHSSEERYFVQMNAPGMNILCQFSVIHLQLLLADRLKMLASEGYRAHALVDSVPKVANGHLVSGDPQPAVGNEGKQEEVSHPTVQHTRWTSLRSAVRTHHTISPPQFQALPILYGNSSFFSVVHVEVPEPNKTAEKFKPKRLCRLGGVATRQLCRTVKFVTAGDLYGIRVSFPGLHVITIIISCKEPCTCRTVVVAATVSSADDLGSCLDTSQTRDSAGFQVSLKKLKKRESVGVKENVFGLLMGINLLDPVAVLTKFDVHPCIGNSCEPATTPLCRSSTIVSGNETTASRKETSRPKRKVSNGGGNRGRIVRVDKHTYCDCTVQSSGP</sequence>
<feature type="non-terminal residue" evidence="2">
    <location>
        <position position="1"/>
    </location>
</feature>
<evidence type="ECO:0000313" key="2">
    <source>
        <dbReference type="EMBL" id="GAA50959.1"/>
    </source>
</evidence>